<gene>
    <name evidence="12" type="ORF">MHUMG1_06625</name>
</gene>
<evidence type="ECO:0000256" key="5">
    <source>
        <dbReference type="ARBA" id="ARBA00022630"/>
    </source>
</evidence>
<dbReference type="SUPFAM" id="SSF51905">
    <property type="entry name" value="FAD/NAD(P)-binding domain"/>
    <property type="match status" value="2"/>
</dbReference>
<comment type="catalytic activity">
    <reaction evidence="9">
        <text>L-ornithine + NADPH + O2 = N(5)-hydroxy-L-ornithine + NADP(+) + H2O</text>
        <dbReference type="Rhea" id="RHEA:41508"/>
        <dbReference type="ChEBI" id="CHEBI:15377"/>
        <dbReference type="ChEBI" id="CHEBI:15379"/>
        <dbReference type="ChEBI" id="CHEBI:46911"/>
        <dbReference type="ChEBI" id="CHEBI:57783"/>
        <dbReference type="ChEBI" id="CHEBI:58349"/>
        <dbReference type="ChEBI" id="CHEBI:78275"/>
        <dbReference type="EC" id="1.14.13.196"/>
    </reaction>
</comment>
<evidence type="ECO:0000256" key="10">
    <source>
        <dbReference type="ARBA" id="ARBA00049248"/>
    </source>
</evidence>
<protein>
    <recommendedName>
        <fullName evidence="4">L-ornithine N(5)-monooxygenase [NAD(P)H]</fullName>
        <ecNumber evidence="4">1.14.13.196</ecNumber>
    </recommendedName>
</protein>
<evidence type="ECO:0000256" key="4">
    <source>
        <dbReference type="ARBA" id="ARBA00012881"/>
    </source>
</evidence>
<keyword evidence="6" id="KW-0274">FAD</keyword>
<evidence type="ECO:0000256" key="2">
    <source>
        <dbReference type="ARBA" id="ARBA00004924"/>
    </source>
</evidence>
<dbReference type="AlphaFoldDB" id="A0A9P8MBA8"/>
<keyword evidence="8" id="KW-0560">Oxidoreductase</keyword>
<comment type="cofactor">
    <cofactor evidence="1">
        <name>FAD</name>
        <dbReference type="ChEBI" id="CHEBI:57692"/>
    </cofactor>
</comment>
<dbReference type="InterPro" id="IPR032710">
    <property type="entry name" value="NTF2-like_dom_sf"/>
</dbReference>
<dbReference type="InterPro" id="IPR009959">
    <property type="entry name" value="Cyclase_SnoaL-like"/>
</dbReference>
<dbReference type="EMBL" id="JACEFI010000012">
    <property type="protein sequence ID" value="KAH0595450.1"/>
    <property type="molecule type" value="Genomic_DNA"/>
</dbReference>
<comment type="similarity">
    <text evidence="3">Belongs to the lysine N(6)-hydroxylase/L-ornithine N(5)-oxygenase family.</text>
</comment>
<evidence type="ECO:0000256" key="7">
    <source>
        <dbReference type="ARBA" id="ARBA00022857"/>
    </source>
</evidence>
<dbReference type="Pfam" id="PF13434">
    <property type="entry name" value="Lys_Orn_oxgnase"/>
    <property type="match status" value="1"/>
</dbReference>
<keyword evidence="5" id="KW-0285">Flavoprotein</keyword>
<dbReference type="EC" id="1.14.13.196" evidence="4"/>
<evidence type="ECO:0000256" key="11">
    <source>
        <dbReference type="SAM" id="MobiDB-lite"/>
    </source>
</evidence>
<evidence type="ECO:0000313" key="13">
    <source>
        <dbReference type="Proteomes" id="UP000764110"/>
    </source>
</evidence>
<dbReference type="InterPro" id="IPR036188">
    <property type="entry name" value="FAD/NAD-bd_sf"/>
</dbReference>
<dbReference type="PANTHER" id="PTHR38436">
    <property type="entry name" value="POLYKETIDE CYCLASE SNOAL-LIKE DOMAIN"/>
    <property type="match status" value="1"/>
</dbReference>
<dbReference type="InterPro" id="IPR025700">
    <property type="entry name" value="Lys/Orn_oxygenase"/>
</dbReference>
<comment type="caution">
    <text evidence="12">The sequence shown here is derived from an EMBL/GenBank/DDBJ whole genome shotgun (WGS) entry which is preliminary data.</text>
</comment>
<keyword evidence="7" id="KW-0521">NADP</keyword>
<evidence type="ECO:0000256" key="9">
    <source>
        <dbReference type="ARBA" id="ARBA00047598"/>
    </source>
</evidence>
<evidence type="ECO:0000256" key="3">
    <source>
        <dbReference type="ARBA" id="ARBA00007588"/>
    </source>
</evidence>
<keyword evidence="13" id="KW-1185">Reference proteome</keyword>
<accession>A0A9P8MBA8</accession>
<name>A0A9P8MBA8_9HYPO</name>
<dbReference type="Gene3D" id="3.10.450.50">
    <property type="match status" value="1"/>
</dbReference>
<feature type="region of interest" description="Disordered" evidence="11">
    <location>
        <begin position="479"/>
        <end position="498"/>
    </location>
</feature>
<dbReference type="SUPFAM" id="SSF54427">
    <property type="entry name" value="NTF2-like"/>
    <property type="match status" value="1"/>
</dbReference>
<comment type="catalytic activity">
    <reaction evidence="10">
        <text>L-ornithine + NADH + O2 = N(5)-hydroxy-L-ornithine + NAD(+) + H2O</text>
        <dbReference type="Rhea" id="RHEA:41512"/>
        <dbReference type="ChEBI" id="CHEBI:15377"/>
        <dbReference type="ChEBI" id="CHEBI:15379"/>
        <dbReference type="ChEBI" id="CHEBI:46911"/>
        <dbReference type="ChEBI" id="CHEBI:57540"/>
        <dbReference type="ChEBI" id="CHEBI:57945"/>
        <dbReference type="ChEBI" id="CHEBI:78275"/>
        <dbReference type="EC" id="1.14.13.196"/>
    </reaction>
</comment>
<dbReference type="GO" id="GO:0016491">
    <property type="term" value="F:oxidoreductase activity"/>
    <property type="evidence" value="ECO:0007669"/>
    <property type="project" value="UniProtKB-KW"/>
</dbReference>
<evidence type="ECO:0000256" key="1">
    <source>
        <dbReference type="ARBA" id="ARBA00001974"/>
    </source>
</evidence>
<reference evidence="12 13" key="1">
    <citation type="submission" date="2020-07" db="EMBL/GenBank/DDBJ databases">
        <title>Metarhizium humberi genome.</title>
        <authorList>
            <person name="Lysoe E."/>
        </authorList>
    </citation>
    <scope>NUCLEOTIDE SEQUENCE [LARGE SCALE GENOMIC DNA]</scope>
    <source>
        <strain evidence="12 13">ESALQ1638</strain>
    </source>
</reference>
<organism evidence="12 13">
    <name type="scientific">Metarhizium humberi</name>
    <dbReference type="NCBI Taxonomy" id="2596975"/>
    <lineage>
        <taxon>Eukaryota</taxon>
        <taxon>Fungi</taxon>
        <taxon>Dikarya</taxon>
        <taxon>Ascomycota</taxon>
        <taxon>Pezizomycotina</taxon>
        <taxon>Sordariomycetes</taxon>
        <taxon>Hypocreomycetidae</taxon>
        <taxon>Hypocreales</taxon>
        <taxon>Clavicipitaceae</taxon>
        <taxon>Metarhizium</taxon>
    </lineage>
</organism>
<dbReference type="GO" id="GO:0030638">
    <property type="term" value="P:polyketide metabolic process"/>
    <property type="evidence" value="ECO:0007669"/>
    <property type="project" value="InterPro"/>
</dbReference>
<comment type="pathway">
    <text evidence="2">Siderophore biosynthesis.</text>
</comment>
<dbReference type="Proteomes" id="UP000764110">
    <property type="component" value="Unassembled WGS sequence"/>
</dbReference>
<proteinExistence type="inferred from homology"/>
<evidence type="ECO:0000256" key="8">
    <source>
        <dbReference type="ARBA" id="ARBA00023002"/>
    </source>
</evidence>
<dbReference type="Gene3D" id="3.50.50.60">
    <property type="entry name" value="FAD/NAD(P)-binding domain"/>
    <property type="match status" value="1"/>
</dbReference>
<dbReference type="PRINTS" id="PR00411">
    <property type="entry name" value="PNDRDTASEI"/>
</dbReference>
<evidence type="ECO:0000313" key="12">
    <source>
        <dbReference type="EMBL" id="KAH0595450.1"/>
    </source>
</evidence>
<dbReference type="PANTHER" id="PTHR38436:SF3">
    <property type="entry name" value="CARBOXYMETHYLENEBUTENOLIDASE-RELATED"/>
    <property type="match status" value="1"/>
</dbReference>
<sequence>MYRDISKPPPPLPSPDLTELDAGIHLLKPLSRHGEGPGVILLTPDYVDQLTITDGVPSPILKWAEEGYVVAEIQESALQRRGSQAITMALEAIAACDKCNSRSVGLVVYQPEAWKVVAPTLAQFEQIVGAVVYSRAADDDPASASIPVLQHLAGPGDNSRSPSLTVYSYPTAKPGFAVPSHASFHYNAESLSHTRNLTFLKPLMNGPYFDLEKIWDEHTYYEFADRSVEHTMSTMVAEPYVNHVPTLTGGIGRERLTEFYRNNFIFCNSANTHLELTSRTVGLDRVIDEFIFKTTHDQQVDWLLPGVPPTGRELEIPFTAVVNIRGDRLYHEHVSWDQGTALRQLGLMPEYLPFPYALPDGRGPAAGKRFEYKVPVLGVETANKMRDKNSVESNGLFGGEPPGSTLSIPNIPLFQIFRALHYPASHLPSFRAVAVDAGKSIMSLSVDPIGLPRTPPIDGRPLSARASVSPLATMIRRVWPHGPPSGDTPSRPCNRRDGPYPTIHNGVFHSYSLIQIYVMSARQEYDVIVIGAGWYGLAAARTYIELHPHEKIAILEADSTCGGTWSRDRLYPGLKSNNLYGSYEYPDFPMAQAVYGVKPGQHIPAAVLHQYLTDFATKFGVLERTRFNTRVDALEATAQNSWIVYTSPSKAAADPGPPETLHAKKVIIASGLTSQPNIPQYPGQETLESTFFHAKDFCQQRDTVKTARRAVVIGGGKSALDCAYAFATDGGSAQVDLVIRPSGQGPVWLCPSHVTPFKKVTEELLNTRLLTWFSPCPWGSEDGYSLARRFLHGTTVGRFLARTFWRLLSADVIRANGYNGHPELVKLKPWESVFWTGSGVGIHNYPSNFFHLVKQGKIRVHVADISRVGGKNVYLSDGGVLSDVDVVVCATGWDKKSAIKFVNFHPQASLAHLPEEKKDALVSQADDCILSSFPLLREQPVLRSAPKSVEPLRNYRFIVPLDHVSSCNIAYAGMVSTVSTTMFASVQALWISAFFDGKLRRGPGSQADVMQEVLLHTEFGKWRYPCGYGAELPDFAFDSVPYVDLLLNDLGLKVHRKESRLMELVAPYKPRDYRGLLEEWQEAQHWGKV</sequence>
<evidence type="ECO:0000256" key="6">
    <source>
        <dbReference type="ARBA" id="ARBA00022827"/>
    </source>
</evidence>